<dbReference type="GO" id="GO:0003677">
    <property type="term" value="F:DNA binding"/>
    <property type="evidence" value="ECO:0007669"/>
    <property type="project" value="UniProtKB-KW"/>
</dbReference>
<protein>
    <submittedName>
        <fullName evidence="1">Protein containg Winged helix DNA-binding domain</fullName>
    </submittedName>
</protein>
<dbReference type="PANTHER" id="PTHR38479:SF2">
    <property type="entry name" value="WINGED HELIX DNA-BINDING DOMAIN-CONTAINING PROTEIN"/>
    <property type="match status" value="1"/>
</dbReference>
<dbReference type="RefSeq" id="WP_075071849.1">
    <property type="nucleotide sequence ID" value="NZ_DF967972.1"/>
</dbReference>
<dbReference type="OrthoDB" id="57247at2"/>
<name>A0A0S7BEK1_9CHLR</name>
<dbReference type="STRING" id="360412.LARV_00153"/>
<keyword evidence="1" id="KW-0238">DNA-binding</keyword>
<dbReference type="Proteomes" id="UP000055060">
    <property type="component" value="Unassembled WGS sequence"/>
</dbReference>
<dbReference type="AlphaFoldDB" id="A0A0S7BEK1"/>
<dbReference type="Pfam" id="PF06224">
    <property type="entry name" value="AlkZ-like"/>
    <property type="match status" value="1"/>
</dbReference>
<accession>A0A0S7BEK1</accession>
<proteinExistence type="predicted"/>
<evidence type="ECO:0000313" key="2">
    <source>
        <dbReference type="Proteomes" id="UP000055060"/>
    </source>
</evidence>
<organism evidence="1">
    <name type="scientific">Longilinea arvoryzae</name>
    <dbReference type="NCBI Taxonomy" id="360412"/>
    <lineage>
        <taxon>Bacteria</taxon>
        <taxon>Bacillati</taxon>
        <taxon>Chloroflexota</taxon>
        <taxon>Anaerolineae</taxon>
        <taxon>Anaerolineales</taxon>
        <taxon>Anaerolineaceae</taxon>
        <taxon>Longilinea</taxon>
    </lineage>
</organism>
<reference evidence="1" key="1">
    <citation type="submission" date="2015-07" db="EMBL/GenBank/DDBJ databases">
        <title>Draft Genome Sequences of Anaerolinea thermolimosa IMO-1, Bellilinea caldifistulae GOMI-1, Leptolinea tardivitalis YMTK-2, Levilinea saccharolytica KIBI-1,Longilinea arvoryzae KOME-1, Previously Described as Members of the Anaerolineaceae (Chloroflexi).</title>
        <authorList>
            <person name="Sekiguchi Y."/>
            <person name="Ohashi A."/>
            <person name="Matsuura N."/>
            <person name="Tourlousse M.D."/>
        </authorList>
    </citation>
    <scope>NUCLEOTIDE SEQUENCE [LARGE SCALE GENOMIC DNA]</scope>
    <source>
        <strain evidence="1">KOME-1</strain>
    </source>
</reference>
<dbReference type="InterPro" id="IPR009351">
    <property type="entry name" value="AlkZ-like"/>
</dbReference>
<dbReference type="PANTHER" id="PTHR38479">
    <property type="entry name" value="LMO0824 PROTEIN"/>
    <property type="match status" value="1"/>
</dbReference>
<keyword evidence="2" id="KW-1185">Reference proteome</keyword>
<dbReference type="EMBL" id="DF967972">
    <property type="protein sequence ID" value="GAP12418.1"/>
    <property type="molecule type" value="Genomic_DNA"/>
</dbReference>
<evidence type="ECO:0000313" key="1">
    <source>
        <dbReference type="EMBL" id="GAP12418.1"/>
    </source>
</evidence>
<sequence length="367" mass="40614">MNKLDLAALRLRNQRIQAGRFEHPEDVASWMGALQAQDYAQAVWALGLRTQTATLADVENAITAGKLIRTWPMRGTLHFVAPQDAGWMLNLSAERSFAAARRRNEQLELDAGVFERSQRLFFDALQGHHLLTRSQIMELLEQAGISTQGQRGYHILVQAAQSGLIYMGPMLGKQQSFGLLNELAPQSRSFSRAEALAELATRYFTGHGPASVRDFTWWAGLKLSDARAGLAAARGLTRLRIDEIEYWLPAEDLDGNETAKPNPHLLPGFDEYFIGYSDRSALIEGKYLARIVPGGNGVFYPMLVVGGQVVGVWKRAVKNRGLEINLTPFQALKIPEEQIGPAAERYARFLGLPLTKLSLSQSEGLSA</sequence>
<gene>
    <name evidence="1" type="ORF">LARV_00153</name>
</gene>